<sequence>MISHTLRDQLLIDELQLGQSLNQAVHDGRRGDFGLLLSMLSPDVEDQPWVADALPSATEATDWRRRFELPRARPLQADALSAERAVAITASVQHGDLTTARLLDCLEPEPLLRQQYALDPLVWENMSPLIQQKYQLAREGATVARDPLAQLPPAAMLDTISAAVAQPDLVVRYFAAA</sequence>
<dbReference type="Pfam" id="PF11993">
    <property type="entry name" value="VC2046"/>
    <property type="match status" value="1"/>
</dbReference>
<organism evidence="1 2">
    <name type="scientific">Pseudaeromonas sharmana</name>
    <dbReference type="NCBI Taxonomy" id="328412"/>
    <lineage>
        <taxon>Bacteria</taxon>
        <taxon>Pseudomonadati</taxon>
        <taxon>Pseudomonadota</taxon>
        <taxon>Gammaproteobacteria</taxon>
        <taxon>Aeromonadales</taxon>
        <taxon>Aeromonadaceae</taxon>
        <taxon>Pseudaeromonas</taxon>
    </lineage>
</organism>
<evidence type="ECO:0000313" key="1">
    <source>
        <dbReference type="EMBL" id="MFC3914945.1"/>
    </source>
</evidence>
<dbReference type="InterPro" id="IPR021879">
    <property type="entry name" value="VC2046_fam"/>
</dbReference>
<name>A0ABV8CSE7_9GAMM</name>
<proteinExistence type="predicted"/>
<reference evidence="2" key="1">
    <citation type="journal article" date="2019" name="Int. J. Syst. Evol. Microbiol.">
        <title>The Global Catalogue of Microorganisms (GCM) 10K type strain sequencing project: providing services to taxonomists for standard genome sequencing and annotation.</title>
        <authorList>
            <consortium name="The Broad Institute Genomics Platform"/>
            <consortium name="The Broad Institute Genome Sequencing Center for Infectious Disease"/>
            <person name="Wu L."/>
            <person name="Ma J."/>
        </authorList>
    </citation>
    <scope>NUCLEOTIDE SEQUENCE [LARGE SCALE GENOMIC DNA]</scope>
    <source>
        <strain evidence="2">CCUG 54939</strain>
    </source>
</reference>
<dbReference type="RefSeq" id="WP_377154480.1">
    <property type="nucleotide sequence ID" value="NZ_JBHSAF010000015.1"/>
</dbReference>
<keyword evidence="2" id="KW-1185">Reference proteome</keyword>
<evidence type="ECO:0000313" key="2">
    <source>
        <dbReference type="Proteomes" id="UP001595692"/>
    </source>
</evidence>
<dbReference type="EMBL" id="JBHSAF010000015">
    <property type="protein sequence ID" value="MFC3914945.1"/>
    <property type="molecule type" value="Genomic_DNA"/>
</dbReference>
<accession>A0ABV8CSE7</accession>
<dbReference type="Proteomes" id="UP001595692">
    <property type="component" value="Unassembled WGS sequence"/>
</dbReference>
<comment type="caution">
    <text evidence="1">The sequence shown here is derived from an EMBL/GenBank/DDBJ whole genome shotgun (WGS) entry which is preliminary data.</text>
</comment>
<gene>
    <name evidence="1" type="ORF">ACFOSS_16005</name>
</gene>
<protein>
    <submittedName>
        <fullName evidence="1">VC2046/SO_2500 family protein</fullName>
    </submittedName>
</protein>